<evidence type="ECO:0000313" key="1">
    <source>
        <dbReference type="EMBL" id="KAJ3510500.1"/>
    </source>
</evidence>
<dbReference type="InterPro" id="IPR032675">
    <property type="entry name" value="LRR_dom_sf"/>
</dbReference>
<keyword evidence="2" id="KW-1185">Reference proteome</keyword>
<proteinExistence type="predicted"/>
<accession>A0A9W8MWC2</accession>
<evidence type="ECO:0000313" key="2">
    <source>
        <dbReference type="Proteomes" id="UP001148786"/>
    </source>
</evidence>
<gene>
    <name evidence="1" type="ORF">NLJ89_g4638</name>
</gene>
<protein>
    <submittedName>
        <fullName evidence="1">Uncharacterized protein</fullName>
    </submittedName>
</protein>
<comment type="caution">
    <text evidence="1">The sequence shown here is derived from an EMBL/GenBank/DDBJ whole genome shotgun (WGS) entry which is preliminary data.</text>
</comment>
<reference evidence="1" key="1">
    <citation type="submission" date="2022-07" db="EMBL/GenBank/DDBJ databases">
        <title>Genome Sequence of Agrocybe chaxingu.</title>
        <authorList>
            <person name="Buettner E."/>
        </authorList>
    </citation>
    <scope>NUCLEOTIDE SEQUENCE</scope>
    <source>
        <strain evidence="1">MP-N11</strain>
    </source>
</reference>
<dbReference type="AlphaFoldDB" id="A0A9W8MWC2"/>
<dbReference type="Gene3D" id="3.80.10.10">
    <property type="entry name" value="Ribonuclease Inhibitor"/>
    <property type="match status" value="1"/>
</dbReference>
<name>A0A9W8MWC2_9AGAR</name>
<dbReference type="Proteomes" id="UP001148786">
    <property type="component" value="Unassembled WGS sequence"/>
</dbReference>
<organism evidence="1 2">
    <name type="scientific">Agrocybe chaxingu</name>
    <dbReference type="NCBI Taxonomy" id="84603"/>
    <lineage>
        <taxon>Eukaryota</taxon>
        <taxon>Fungi</taxon>
        <taxon>Dikarya</taxon>
        <taxon>Basidiomycota</taxon>
        <taxon>Agaricomycotina</taxon>
        <taxon>Agaricomycetes</taxon>
        <taxon>Agaricomycetidae</taxon>
        <taxon>Agaricales</taxon>
        <taxon>Agaricineae</taxon>
        <taxon>Strophariaceae</taxon>
        <taxon>Agrocybe</taxon>
    </lineage>
</organism>
<sequence length="155" mass="17018">MADLRRLKHIKHFAYDTTVPPIIHDSDIKKLLSWWPNLEYFELGSVPQEEGGLLPPLHMTMTALSTFAAKAPKLQKLLLPLAVYGVEGETNGISSIADPTSPLRSLTVVQLETSNPSDLAAYLHRLFPALRNLDGPYDGGEAWTETRAALLALAS</sequence>
<dbReference type="EMBL" id="JANKHO010000394">
    <property type="protein sequence ID" value="KAJ3510500.1"/>
    <property type="molecule type" value="Genomic_DNA"/>
</dbReference>
<dbReference type="OrthoDB" id="2663142at2759"/>